<organism evidence="2 3">
    <name type="scientific">Cellulophaga algicola (strain DSM 14237 / IC166 / ACAM 630)</name>
    <dbReference type="NCBI Taxonomy" id="688270"/>
    <lineage>
        <taxon>Bacteria</taxon>
        <taxon>Pseudomonadati</taxon>
        <taxon>Bacteroidota</taxon>
        <taxon>Flavobacteriia</taxon>
        <taxon>Flavobacteriales</taxon>
        <taxon>Flavobacteriaceae</taxon>
        <taxon>Cellulophaga</taxon>
    </lineage>
</organism>
<evidence type="ECO:0000256" key="1">
    <source>
        <dbReference type="SAM" id="MobiDB-lite"/>
    </source>
</evidence>
<dbReference type="AlphaFoldDB" id="E6X5R9"/>
<dbReference type="HOGENOM" id="CLU_2057153_0_0_10"/>
<dbReference type="KEGG" id="cao:Celal_1114"/>
<dbReference type="RefSeq" id="WP_013549921.1">
    <property type="nucleotide sequence ID" value="NC_014934.1"/>
</dbReference>
<feature type="compositionally biased region" description="Basic and acidic residues" evidence="1">
    <location>
        <begin position="73"/>
        <end position="86"/>
    </location>
</feature>
<protein>
    <submittedName>
        <fullName evidence="2">Uncharacterized protein</fullName>
    </submittedName>
</protein>
<evidence type="ECO:0000313" key="3">
    <source>
        <dbReference type="Proteomes" id="UP000008634"/>
    </source>
</evidence>
<gene>
    <name evidence="2" type="ordered locus">Celal_1114</name>
</gene>
<dbReference type="OrthoDB" id="1354447at2"/>
<feature type="compositionally biased region" description="Basic and acidic residues" evidence="1">
    <location>
        <begin position="102"/>
        <end position="119"/>
    </location>
</feature>
<name>E6X5R9_CELAD</name>
<sequence>MKIIKPEDFPIEMSSENIDILASMALEDVISEEWREITFNILTDEQNTLINNRISEIQREDSKQRWSSLSPKEQAEEKQKIEESMKDQSTFIGNMGEPETLEEFKRRRGYDPRGSKYDK</sequence>
<accession>E6X5R9</accession>
<keyword evidence="3" id="KW-1185">Reference proteome</keyword>
<dbReference type="EMBL" id="CP002453">
    <property type="protein sequence ID" value="ADV48435.1"/>
    <property type="molecule type" value="Genomic_DNA"/>
</dbReference>
<feature type="region of interest" description="Disordered" evidence="1">
    <location>
        <begin position="59"/>
        <end position="119"/>
    </location>
</feature>
<proteinExistence type="predicted"/>
<reference evidence="2 3" key="1">
    <citation type="journal article" date="2010" name="Stand. Genomic Sci.">
        <title>Complete genome sequence of Cellulophaga algicola type strain (IC166).</title>
        <authorList>
            <person name="Abt B."/>
            <person name="Lu M."/>
            <person name="Misra M."/>
            <person name="Han C."/>
            <person name="Nolan M."/>
            <person name="Lucas S."/>
            <person name="Hammon N."/>
            <person name="Deshpande S."/>
            <person name="Cheng J.F."/>
            <person name="Tapia R."/>
            <person name="Goodwin L."/>
            <person name="Pitluck S."/>
            <person name="Liolios K."/>
            <person name="Pagani I."/>
            <person name="Ivanova N."/>
            <person name="Mavromatis K."/>
            <person name="Ovchinikova G."/>
            <person name="Pati A."/>
            <person name="Chen A."/>
            <person name="Palaniappan K."/>
            <person name="Land M."/>
            <person name="Hauser L."/>
            <person name="Chang Y.J."/>
            <person name="Jeffries C.D."/>
            <person name="Detter J.C."/>
            <person name="Brambilla E."/>
            <person name="Rohde M."/>
            <person name="Tindall B.J."/>
            <person name="Goker M."/>
            <person name="Woyke T."/>
            <person name="Bristow J."/>
            <person name="Eisen J.A."/>
            <person name="Markowitz V."/>
            <person name="Hugenholtz P."/>
            <person name="Kyrpides N.C."/>
            <person name="Klenk H.P."/>
            <person name="Lapidus A."/>
        </authorList>
    </citation>
    <scope>NUCLEOTIDE SEQUENCE [LARGE SCALE GENOMIC DNA]</scope>
    <source>
        <strain evidence="3">DSM 14237 / IC166 / ACAM 630</strain>
    </source>
</reference>
<evidence type="ECO:0000313" key="2">
    <source>
        <dbReference type="EMBL" id="ADV48435.1"/>
    </source>
</evidence>
<dbReference type="Proteomes" id="UP000008634">
    <property type="component" value="Chromosome"/>
</dbReference>